<evidence type="ECO:0008006" key="3">
    <source>
        <dbReference type="Google" id="ProtNLM"/>
    </source>
</evidence>
<dbReference type="EMBL" id="LCHN01000037">
    <property type="protein sequence ID" value="KKT34465.1"/>
    <property type="molecule type" value="Genomic_DNA"/>
</dbReference>
<evidence type="ECO:0000313" key="1">
    <source>
        <dbReference type="EMBL" id="KKT34465.1"/>
    </source>
</evidence>
<sequence>MLQKRSSVSSTNISKRSFRRVKAALHQARSFVKLIPFLAVLIIFLFFGAKALTIQKINCRVNGRVCPREVEGILWHLSGDSYFKINRRELHWAIKQIFPLDELKYNFSYPNTLEVSITGVQEAYPIASYQVPQLPNLSLDMYGSSSESAQWSRPVPEIESFATDLEWISQKLWENGSLTTDVSSESGLIKHIFTSIPSENHISSMYKIIALSYRYLENPKIYILDDRIFLSQENLPDIIIYVDSPLTNVESSLQSLDYLVTIKKDIRVLNLSFKHPILK</sequence>
<reference evidence="1 2" key="1">
    <citation type="journal article" date="2015" name="Nature">
        <title>rRNA introns, odd ribosomes, and small enigmatic genomes across a large radiation of phyla.</title>
        <authorList>
            <person name="Brown C.T."/>
            <person name="Hug L.A."/>
            <person name="Thomas B.C."/>
            <person name="Sharon I."/>
            <person name="Castelle C.J."/>
            <person name="Singh A."/>
            <person name="Wilkins M.J."/>
            <person name="Williams K.H."/>
            <person name="Banfield J.F."/>
        </authorList>
    </citation>
    <scope>NUCLEOTIDE SEQUENCE [LARGE SCALE GENOMIC DNA]</scope>
</reference>
<name>A0A0G1GIU0_9BACT</name>
<accession>A0A0G1GIU0</accession>
<dbReference type="AlphaFoldDB" id="A0A0G1GIU0"/>
<organism evidence="1 2">
    <name type="scientific">Candidatus Collierbacteria bacterium GW2011_GWA1_44_12</name>
    <dbReference type="NCBI Taxonomy" id="1618376"/>
    <lineage>
        <taxon>Bacteria</taxon>
        <taxon>Candidatus Collieribacteriota</taxon>
    </lineage>
</organism>
<comment type="caution">
    <text evidence="1">The sequence shown here is derived from an EMBL/GenBank/DDBJ whole genome shotgun (WGS) entry which is preliminary data.</text>
</comment>
<proteinExistence type="predicted"/>
<evidence type="ECO:0000313" key="2">
    <source>
        <dbReference type="Proteomes" id="UP000034069"/>
    </source>
</evidence>
<gene>
    <name evidence="1" type="ORF">UW23_C0037G0006</name>
</gene>
<dbReference type="Proteomes" id="UP000034069">
    <property type="component" value="Unassembled WGS sequence"/>
</dbReference>
<protein>
    <recommendedName>
        <fullName evidence="3">POTRA domain-containing protein</fullName>
    </recommendedName>
</protein>